<feature type="domain" description="HTH merR-type" evidence="4">
    <location>
        <begin position="8"/>
        <end position="77"/>
    </location>
</feature>
<dbReference type="Proteomes" id="UP000834503">
    <property type="component" value="Unassembled WGS sequence"/>
</dbReference>
<dbReference type="InterPro" id="IPR009061">
    <property type="entry name" value="DNA-bd_dom_put_sf"/>
</dbReference>
<dbReference type="Pfam" id="PF22270">
    <property type="entry name" value="MlrA_helical"/>
    <property type="match status" value="1"/>
</dbReference>
<dbReference type="PROSITE" id="PS00552">
    <property type="entry name" value="HTH_MERR_1"/>
    <property type="match status" value="1"/>
</dbReference>
<evidence type="ECO:0000256" key="2">
    <source>
        <dbReference type="ARBA" id="ARBA00023125"/>
    </source>
</evidence>
<evidence type="ECO:0000313" key="7">
    <source>
        <dbReference type="Proteomes" id="UP000834503"/>
    </source>
</evidence>
<dbReference type="InterPro" id="IPR047057">
    <property type="entry name" value="MerR_fam"/>
</dbReference>
<keyword evidence="2" id="KW-0238">DNA-binding</keyword>
<reference evidence="5" key="1">
    <citation type="submission" date="2020-05" db="EMBL/GenBank/DDBJ databases">
        <authorList>
            <person name="Delgado-Blas J."/>
        </authorList>
    </citation>
    <scope>NUCLEOTIDE SEQUENCE</scope>
    <source>
        <strain evidence="5">BB1459</strain>
        <strain evidence="6">BB1480</strain>
    </source>
</reference>
<dbReference type="EMBL" id="CAIIUA010000001">
    <property type="protein sequence ID" value="CAC9199298.1"/>
    <property type="molecule type" value="Genomic_DNA"/>
</dbReference>
<dbReference type="Gene3D" id="1.10.1660.10">
    <property type="match status" value="1"/>
</dbReference>
<dbReference type="Pfam" id="PF13411">
    <property type="entry name" value="MerR_1"/>
    <property type="match status" value="1"/>
</dbReference>
<dbReference type="Pfam" id="PF22267">
    <property type="entry name" value="MlrA_C"/>
    <property type="match status" value="1"/>
</dbReference>
<evidence type="ECO:0000313" key="6">
    <source>
        <dbReference type="EMBL" id="CAC9199298.1"/>
    </source>
</evidence>
<dbReference type="EMBL" id="CAHPQX010000010">
    <property type="protein sequence ID" value="CAB5554458.1"/>
    <property type="molecule type" value="Genomic_DNA"/>
</dbReference>
<dbReference type="Proteomes" id="UP000837205">
    <property type="component" value="Unassembled WGS sequence"/>
</dbReference>
<dbReference type="SMART" id="SM00422">
    <property type="entry name" value="HTH_MERR"/>
    <property type="match status" value="1"/>
</dbReference>
<gene>
    <name evidence="5" type="primary">ycgE_2</name>
    <name evidence="5" type="ORF">GHA_02603</name>
    <name evidence="6" type="ORF">TML_02281</name>
</gene>
<dbReference type="GO" id="GO:0003677">
    <property type="term" value="F:DNA binding"/>
    <property type="evidence" value="ECO:0007669"/>
    <property type="project" value="UniProtKB-KW"/>
</dbReference>
<dbReference type="PROSITE" id="PS50937">
    <property type="entry name" value="HTH_MERR_2"/>
    <property type="match status" value="1"/>
</dbReference>
<dbReference type="SUPFAM" id="SSF46955">
    <property type="entry name" value="Putative DNA-binding domain"/>
    <property type="match status" value="1"/>
</dbReference>
<evidence type="ECO:0000256" key="3">
    <source>
        <dbReference type="ARBA" id="ARBA00023163"/>
    </source>
</evidence>
<dbReference type="GO" id="GO:0003700">
    <property type="term" value="F:DNA-binding transcription factor activity"/>
    <property type="evidence" value="ECO:0007669"/>
    <property type="project" value="InterPro"/>
</dbReference>
<dbReference type="InterPro" id="IPR053988">
    <property type="entry name" value="MlrA-like_helical"/>
</dbReference>
<evidence type="ECO:0000256" key="1">
    <source>
        <dbReference type="ARBA" id="ARBA00023015"/>
    </source>
</evidence>
<accession>A0A9N8CSF8</accession>
<dbReference type="AlphaFoldDB" id="A0A9N8CSF8"/>
<name>A0A9N8CSF8_9ENTR</name>
<dbReference type="InterPro" id="IPR000551">
    <property type="entry name" value="MerR-type_HTH_dom"/>
</dbReference>
<dbReference type="InterPro" id="IPR053987">
    <property type="entry name" value="MlrA-like_C"/>
</dbReference>
<evidence type="ECO:0000259" key="4">
    <source>
        <dbReference type="PROSITE" id="PS50937"/>
    </source>
</evidence>
<proteinExistence type="predicted"/>
<dbReference type="CDD" id="cd01104">
    <property type="entry name" value="HTH_MlrA-CarA"/>
    <property type="match status" value="1"/>
</dbReference>
<evidence type="ECO:0000313" key="5">
    <source>
        <dbReference type="EMBL" id="CAB5554458.1"/>
    </source>
</evidence>
<dbReference type="PANTHER" id="PTHR30204:SF67">
    <property type="entry name" value="HTH-TYPE TRANSCRIPTIONAL REGULATOR MLRA-RELATED"/>
    <property type="match status" value="1"/>
</dbReference>
<evidence type="ECO:0000313" key="8">
    <source>
        <dbReference type="Proteomes" id="UP000837205"/>
    </source>
</evidence>
<protein>
    <submittedName>
        <fullName evidence="5">HTH-type transcriptional repressor YcgE</fullName>
    </submittedName>
</protein>
<keyword evidence="3" id="KW-0804">Transcription</keyword>
<dbReference type="PANTHER" id="PTHR30204">
    <property type="entry name" value="REDOX-CYCLING DRUG-SENSING TRANSCRIPTIONAL ACTIVATOR SOXR"/>
    <property type="match status" value="1"/>
</dbReference>
<keyword evidence="8" id="KW-1185">Reference proteome</keyword>
<sequence>MFGGTMAYYSIGDVAERCGINPVTLRAWQRRYGLLKPQRSEGGHRLFDEEDIQRIEEIKRWISNGTPVGKVKALLETSTRETDDDWNQLQEEMMSILRMANPPKLRAKMLSLGRAYPVDALIDRVYLPVRQRLILDHNTSRIMNSMLDGALIEYVAVLLSETRRKSGKDAILMAWDVEDRTRLWLEAWRLSQSGWHIAILAEPIETPRPELFPGQTLFVWTGTAPTRRQNELLQHWNEQGYKVIFHGP</sequence>
<comment type="caution">
    <text evidence="5">The sequence shown here is derived from an EMBL/GenBank/DDBJ whole genome shotgun (WGS) entry which is preliminary data.</text>
</comment>
<organism evidence="5 7">
    <name type="scientific">Citrobacter werkmanii</name>
    <dbReference type="NCBI Taxonomy" id="67827"/>
    <lineage>
        <taxon>Bacteria</taxon>
        <taxon>Pseudomonadati</taxon>
        <taxon>Pseudomonadota</taxon>
        <taxon>Gammaproteobacteria</taxon>
        <taxon>Enterobacterales</taxon>
        <taxon>Enterobacteriaceae</taxon>
        <taxon>Citrobacter</taxon>
        <taxon>Citrobacter freundii complex</taxon>
    </lineage>
</organism>
<keyword evidence="1" id="KW-0805">Transcription regulation</keyword>